<proteinExistence type="predicted"/>
<gene>
    <name evidence="1" type="ORF">BSOLF_1544</name>
</gene>
<reference evidence="2" key="1">
    <citation type="journal article" date="2018" name="Sci. Rep.">
        <title>Lignite coal burning seam in the remote Altai Mountains harbors a hydrogen-driven thermophilic microbial community.</title>
        <authorList>
            <person name="Kadnikov V.V."/>
            <person name="Mardanov A.V."/>
            <person name="Ivasenko D.A."/>
            <person name="Antsiferov D.V."/>
            <person name="Beletsky A.V."/>
            <person name="Karnachuk O.V."/>
            <person name="Ravin N.V."/>
        </authorList>
    </citation>
    <scope>NUCLEOTIDE SEQUENCE [LARGE SCALE GENOMIC DNA]</scope>
</reference>
<dbReference type="AlphaFoldDB" id="A0A2R6XZ86"/>
<protein>
    <submittedName>
        <fullName evidence="1">Uncharacterized protein</fullName>
    </submittedName>
</protein>
<sequence>MMKRRILFQGSFYVFYARRTPEIKNSSVFESIIQLFLMRFTTIDTIGKKSYHL</sequence>
<dbReference type="EMBL" id="PEBX01000080">
    <property type="protein sequence ID" value="PTQ55723.1"/>
    <property type="molecule type" value="Genomic_DNA"/>
</dbReference>
<dbReference type="Proteomes" id="UP000244338">
    <property type="component" value="Unassembled WGS sequence"/>
</dbReference>
<comment type="caution">
    <text evidence="1">The sequence shown here is derived from an EMBL/GenBank/DDBJ whole genome shotgun (WGS) entry which is preliminary data.</text>
</comment>
<organism evidence="1 2">
    <name type="scientific">Candidatus Carbonibacillus altaicus</name>
    <dbReference type="NCBI Taxonomy" id="2163959"/>
    <lineage>
        <taxon>Bacteria</taxon>
        <taxon>Bacillati</taxon>
        <taxon>Bacillota</taxon>
        <taxon>Bacilli</taxon>
        <taxon>Bacillales</taxon>
        <taxon>Candidatus Carbonibacillus</taxon>
    </lineage>
</organism>
<evidence type="ECO:0000313" key="1">
    <source>
        <dbReference type="EMBL" id="PTQ55723.1"/>
    </source>
</evidence>
<name>A0A2R6XZ86_9BACL</name>
<evidence type="ECO:0000313" key="2">
    <source>
        <dbReference type="Proteomes" id="UP000244338"/>
    </source>
</evidence>
<accession>A0A2R6XZ86</accession>